<name>U9TIK1_RHIID</name>
<proteinExistence type="predicted"/>
<gene>
    <name evidence="1" type="ORF">GLOINDRAFT_32247</name>
</gene>
<evidence type="ECO:0000313" key="1">
    <source>
        <dbReference type="EMBL" id="ESA07970.1"/>
    </source>
</evidence>
<accession>U9TIK1</accession>
<dbReference type="HOGENOM" id="CLU_2428192_0_0_1"/>
<organism evidence="1">
    <name type="scientific">Rhizophagus irregularis (strain DAOM 181602 / DAOM 197198 / MUCL 43194)</name>
    <name type="common">Arbuscular mycorrhizal fungus</name>
    <name type="synonym">Glomus intraradices</name>
    <dbReference type="NCBI Taxonomy" id="747089"/>
    <lineage>
        <taxon>Eukaryota</taxon>
        <taxon>Fungi</taxon>
        <taxon>Fungi incertae sedis</taxon>
        <taxon>Mucoromycota</taxon>
        <taxon>Glomeromycotina</taxon>
        <taxon>Glomeromycetes</taxon>
        <taxon>Glomerales</taxon>
        <taxon>Glomeraceae</taxon>
        <taxon>Rhizophagus</taxon>
    </lineage>
</organism>
<sequence>MAFLITPYSSPLISTQIFSRDDEHFCYQSNHVMSQNLTIGDHRWYSLKALLDWADNLGRCGLPFEANKSDLLESQRPLYHSSVAQLPSILI</sequence>
<dbReference type="AlphaFoldDB" id="U9TIK1"/>
<dbReference type="EMBL" id="KI289716">
    <property type="protein sequence ID" value="ESA07970.1"/>
    <property type="molecule type" value="Genomic_DNA"/>
</dbReference>
<reference evidence="1" key="1">
    <citation type="submission" date="2013-07" db="EMBL/GenBank/DDBJ databases">
        <title>The genome of an arbuscular mycorrhizal fungus provides insights into the evolution of the oldest plant symbiosis.</title>
        <authorList>
            <consortium name="DOE Joint Genome Institute"/>
            <person name="Tisserant E."/>
            <person name="Malbreil M."/>
            <person name="Kuo A."/>
            <person name="Kohler A."/>
            <person name="Symeonidi A."/>
            <person name="Balestrini R."/>
            <person name="Charron P."/>
            <person name="Duensing N."/>
            <person name="Frei-dit-Frey N."/>
            <person name="Gianinazzi-Pearson V."/>
            <person name="Gilbert B."/>
            <person name="Handa Y."/>
            <person name="Hijri M."/>
            <person name="Kaul R."/>
            <person name="Kawaguchi M."/>
            <person name="Krajinski F."/>
            <person name="Lammers P."/>
            <person name="Lapierre D."/>
            <person name="Masclaux F.G."/>
            <person name="Murat C."/>
            <person name="Morin E."/>
            <person name="Ndikumana S."/>
            <person name="Pagni M."/>
            <person name="Petitpierre D."/>
            <person name="Requena N."/>
            <person name="Rosikiewicz P."/>
            <person name="Riley R."/>
            <person name="Saito K."/>
            <person name="San Clemente H."/>
            <person name="Shapiro H."/>
            <person name="van Tuinen D."/>
            <person name="Becard G."/>
            <person name="Bonfante P."/>
            <person name="Paszkowski U."/>
            <person name="Shachar-Hill Y."/>
            <person name="Young J.P."/>
            <person name="Sanders I.R."/>
            <person name="Henrissat B."/>
            <person name="Rensing S.A."/>
            <person name="Grigoriev I.V."/>
            <person name="Corradi N."/>
            <person name="Roux C."/>
            <person name="Martin F."/>
        </authorList>
    </citation>
    <scope>NUCLEOTIDE SEQUENCE</scope>
    <source>
        <strain evidence="1">DAOM 197198</strain>
    </source>
</reference>
<protein>
    <submittedName>
        <fullName evidence="1">Uncharacterized protein</fullName>
    </submittedName>
</protein>